<evidence type="ECO:0000256" key="8">
    <source>
        <dbReference type="PROSITE-ProRule" id="PRU00042"/>
    </source>
</evidence>
<evidence type="ECO:0000256" key="3">
    <source>
        <dbReference type="ARBA" id="ARBA00022737"/>
    </source>
</evidence>
<accession>A0AAE1KQU1</accession>
<dbReference type="Gene3D" id="3.30.160.60">
    <property type="entry name" value="Classic Zinc Finger"/>
    <property type="match status" value="3"/>
</dbReference>
<dbReference type="GO" id="GO:0005634">
    <property type="term" value="C:nucleus"/>
    <property type="evidence" value="ECO:0007669"/>
    <property type="project" value="UniProtKB-SubCell"/>
</dbReference>
<dbReference type="SUPFAM" id="SSF57667">
    <property type="entry name" value="beta-beta-alpha zinc fingers"/>
    <property type="match status" value="2"/>
</dbReference>
<dbReference type="FunFam" id="3.30.160.60:FF:000446">
    <property type="entry name" value="Zinc finger protein"/>
    <property type="match status" value="1"/>
</dbReference>
<dbReference type="AlphaFoldDB" id="A0AAE1KQU1"/>
<dbReference type="PANTHER" id="PTHR24404">
    <property type="entry name" value="ZINC FINGER PROTEIN"/>
    <property type="match status" value="1"/>
</dbReference>
<dbReference type="PANTHER" id="PTHR24404:SF114">
    <property type="entry name" value="KLUMPFUSS, ISOFORM B-RELATED"/>
    <property type="match status" value="1"/>
</dbReference>
<proteinExistence type="predicted"/>
<evidence type="ECO:0000313" key="10">
    <source>
        <dbReference type="EMBL" id="KAK3880147.1"/>
    </source>
</evidence>
<evidence type="ECO:0000256" key="2">
    <source>
        <dbReference type="ARBA" id="ARBA00022723"/>
    </source>
</evidence>
<keyword evidence="6" id="KW-0238">DNA-binding</keyword>
<reference evidence="10" key="1">
    <citation type="submission" date="2023-10" db="EMBL/GenBank/DDBJ databases">
        <title>Genome assemblies of two species of porcelain crab, Petrolisthes cinctipes and Petrolisthes manimaculis (Anomura: Porcellanidae).</title>
        <authorList>
            <person name="Angst P."/>
        </authorList>
    </citation>
    <scope>NUCLEOTIDE SEQUENCE</scope>
    <source>
        <strain evidence="10">PB745_01</strain>
        <tissue evidence="10">Gill</tissue>
    </source>
</reference>
<keyword evidence="5" id="KW-0862">Zinc</keyword>
<gene>
    <name evidence="10" type="ORF">Pcinc_015347</name>
</gene>
<dbReference type="GO" id="GO:0003700">
    <property type="term" value="F:DNA-binding transcription factor activity"/>
    <property type="evidence" value="ECO:0007669"/>
    <property type="project" value="TreeGrafter"/>
</dbReference>
<dbReference type="EMBL" id="JAWQEG010001351">
    <property type="protein sequence ID" value="KAK3880147.1"/>
    <property type="molecule type" value="Genomic_DNA"/>
</dbReference>
<dbReference type="InterPro" id="IPR013087">
    <property type="entry name" value="Znf_C2H2_type"/>
</dbReference>
<keyword evidence="2" id="KW-0479">Metal-binding</keyword>
<dbReference type="Proteomes" id="UP001286313">
    <property type="component" value="Unassembled WGS sequence"/>
</dbReference>
<comment type="subcellular location">
    <subcellularLocation>
        <location evidence="1">Nucleus</location>
    </subcellularLocation>
</comment>
<dbReference type="FunFam" id="3.30.160.60:FF:000145">
    <property type="entry name" value="Zinc finger protein 574"/>
    <property type="match status" value="1"/>
</dbReference>
<feature type="domain" description="C2H2-type" evidence="9">
    <location>
        <begin position="100"/>
        <end position="124"/>
    </location>
</feature>
<evidence type="ECO:0000256" key="7">
    <source>
        <dbReference type="ARBA" id="ARBA00023242"/>
    </source>
</evidence>
<organism evidence="10 11">
    <name type="scientific">Petrolisthes cinctipes</name>
    <name type="common">Flat porcelain crab</name>
    <dbReference type="NCBI Taxonomy" id="88211"/>
    <lineage>
        <taxon>Eukaryota</taxon>
        <taxon>Metazoa</taxon>
        <taxon>Ecdysozoa</taxon>
        <taxon>Arthropoda</taxon>
        <taxon>Crustacea</taxon>
        <taxon>Multicrustacea</taxon>
        <taxon>Malacostraca</taxon>
        <taxon>Eumalacostraca</taxon>
        <taxon>Eucarida</taxon>
        <taxon>Decapoda</taxon>
        <taxon>Pleocyemata</taxon>
        <taxon>Anomura</taxon>
        <taxon>Galatheoidea</taxon>
        <taxon>Porcellanidae</taxon>
        <taxon>Petrolisthes</taxon>
    </lineage>
</organism>
<evidence type="ECO:0000259" key="9">
    <source>
        <dbReference type="PROSITE" id="PS50157"/>
    </source>
</evidence>
<keyword evidence="7" id="KW-0539">Nucleus</keyword>
<dbReference type="PROSITE" id="PS50157">
    <property type="entry name" value="ZINC_FINGER_C2H2_2"/>
    <property type="match status" value="2"/>
</dbReference>
<comment type="caution">
    <text evidence="10">The sequence shown here is derived from an EMBL/GenBank/DDBJ whole genome shotgun (WGS) entry which is preliminary data.</text>
</comment>
<evidence type="ECO:0000256" key="4">
    <source>
        <dbReference type="ARBA" id="ARBA00022771"/>
    </source>
</evidence>
<feature type="domain" description="C2H2-type" evidence="9">
    <location>
        <begin position="72"/>
        <end position="99"/>
    </location>
</feature>
<keyword evidence="11" id="KW-1185">Reference proteome</keyword>
<sequence length="124" mass="14587">MTRADPGSGGVQTSQRLKSCPYYNYTTSNSSQLLTHVRIHTEGQLLSCRYCPNEFQDPTELKVHEEQAHKPHFCAYCNYRTAKKYNLQVHIRSHTGEKPFYCPYCPFRSTNRSDLRRHTYTHRN</sequence>
<dbReference type="InterPro" id="IPR050589">
    <property type="entry name" value="Ikaros_C2H2-ZF"/>
</dbReference>
<dbReference type="GO" id="GO:0006357">
    <property type="term" value="P:regulation of transcription by RNA polymerase II"/>
    <property type="evidence" value="ECO:0007669"/>
    <property type="project" value="TreeGrafter"/>
</dbReference>
<keyword evidence="3" id="KW-0677">Repeat</keyword>
<protein>
    <recommendedName>
        <fullName evidence="9">C2H2-type domain-containing protein</fullName>
    </recommendedName>
</protein>
<evidence type="ECO:0000313" key="11">
    <source>
        <dbReference type="Proteomes" id="UP001286313"/>
    </source>
</evidence>
<dbReference type="GO" id="GO:0000978">
    <property type="term" value="F:RNA polymerase II cis-regulatory region sequence-specific DNA binding"/>
    <property type="evidence" value="ECO:0007669"/>
    <property type="project" value="TreeGrafter"/>
</dbReference>
<dbReference type="Pfam" id="PF00096">
    <property type="entry name" value="zf-C2H2"/>
    <property type="match status" value="2"/>
</dbReference>
<dbReference type="InterPro" id="IPR036236">
    <property type="entry name" value="Znf_C2H2_sf"/>
</dbReference>
<name>A0AAE1KQU1_PETCI</name>
<dbReference type="SMART" id="SM00355">
    <property type="entry name" value="ZnF_C2H2"/>
    <property type="match status" value="4"/>
</dbReference>
<keyword evidence="4 8" id="KW-0863">Zinc-finger</keyword>
<evidence type="ECO:0000256" key="6">
    <source>
        <dbReference type="ARBA" id="ARBA00023125"/>
    </source>
</evidence>
<evidence type="ECO:0000256" key="5">
    <source>
        <dbReference type="ARBA" id="ARBA00022833"/>
    </source>
</evidence>
<dbReference type="GO" id="GO:0008270">
    <property type="term" value="F:zinc ion binding"/>
    <property type="evidence" value="ECO:0007669"/>
    <property type="project" value="UniProtKB-KW"/>
</dbReference>
<evidence type="ECO:0000256" key="1">
    <source>
        <dbReference type="ARBA" id="ARBA00004123"/>
    </source>
</evidence>